<evidence type="ECO:0000256" key="5">
    <source>
        <dbReference type="ARBA" id="ARBA00022741"/>
    </source>
</evidence>
<evidence type="ECO:0000313" key="17">
    <source>
        <dbReference type="EMBL" id="KAF5363968.1"/>
    </source>
</evidence>
<evidence type="ECO:0000256" key="7">
    <source>
        <dbReference type="ARBA" id="ARBA00022927"/>
    </source>
</evidence>
<evidence type="ECO:0000256" key="11">
    <source>
        <dbReference type="ARBA" id="ARBA00053326"/>
    </source>
</evidence>
<evidence type="ECO:0000259" key="16">
    <source>
        <dbReference type="PROSITE" id="PS50056"/>
    </source>
</evidence>
<keyword evidence="10" id="KW-0449">Lipoprotein</keyword>
<feature type="binding site" evidence="13">
    <location>
        <position position="267"/>
    </location>
    <ligand>
        <name>GTP</name>
        <dbReference type="ChEBI" id="CHEBI:37565"/>
    </ligand>
</feature>
<dbReference type="InterPro" id="IPR000340">
    <property type="entry name" value="Dual-sp_phosphatase_cat-dom"/>
</dbReference>
<dbReference type="GO" id="GO:0140096">
    <property type="term" value="F:catalytic activity, acting on a protein"/>
    <property type="evidence" value="ECO:0007669"/>
    <property type="project" value="UniProtKB-ARBA"/>
</dbReference>
<comment type="subcellular location">
    <subcellularLocation>
        <location evidence="1">Golgi apparatus</location>
    </subcellularLocation>
</comment>
<feature type="binding site" evidence="14">
    <location>
        <position position="228"/>
    </location>
    <ligand>
        <name>Mg(2+)</name>
        <dbReference type="ChEBI" id="CHEBI:18420"/>
    </ligand>
</feature>
<dbReference type="FunFam" id="3.40.50.300:FF:003500">
    <property type="entry name" value="ADP-ribosylation factor 1"/>
    <property type="match status" value="1"/>
</dbReference>
<dbReference type="PRINTS" id="PR00328">
    <property type="entry name" value="SAR1GTPBP"/>
</dbReference>
<evidence type="ECO:0000313" key="18">
    <source>
        <dbReference type="Proteomes" id="UP000559027"/>
    </source>
</evidence>
<reference evidence="17 18" key="1">
    <citation type="journal article" date="2020" name="ISME J.">
        <title>Uncovering the hidden diversity of litter-decomposition mechanisms in mushroom-forming fungi.</title>
        <authorList>
            <person name="Floudas D."/>
            <person name="Bentzer J."/>
            <person name="Ahren D."/>
            <person name="Johansson T."/>
            <person name="Persson P."/>
            <person name="Tunlid A."/>
        </authorList>
    </citation>
    <scope>NUCLEOTIDE SEQUENCE [LARGE SCALE GENOMIC DNA]</scope>
    <source>
        <strain evidence="17 18">CBS 146.42</strain>
    </source>
</reference>
<evidence type="ECO:0000256" key="2">
    <source>
        <dbReference type="ARBA" id="ARBA00010290"/>
    </source>
</evidence>
<keyword evidence="9 13" id="KW-0342">GTP-binding</keyword>
<keyword evidence="6" id="KW-0931">ER-Golgi transport</keyword>
<feature type="binding site" evidence="13">
    <location>
        <begin position="221"/>
        <end position="228"/>
    </location>
    <ligand>
        <name>GTP</name>
        <dbReference type="ChEBI" id="CHEBI:37565"/>
    </ligand>
</feature>
<feature type="domain" description="Tyrosine specific protein phosphatases" evidence="16">
    <location>
        <begin position="86"/>
        <end position="131"/>
    </location>
</feature>
<dbReference type="Proteomes" id="UP000559027">
    <property type="component" value="Unassembled WGS sequence"/>
</dbReference>
<dbReference type="GO" id="GO:0015031">
    <property type="term" value="P:protein transport"/>
    <property type="evidence" value="ECO:0007669"/>
    <property type="project" value="UniProtKB-KW"/>
</dbReference>
<dbReference type="CDD" id="cd14498">
    <property type="entry name" value="DSP"/>
    <property type="match status" value="1"/>
</dbReference>
<accession>A0A8H5LNT9</accession>
<evidence type="ECO:0000256" key="13">
    <source>
        <dbReference type="PIRSR" id="PIRSR606689-1"/>
    </source>
</evidence>
<evidence type="ECO:0000256" key="6">
    <source>
        <dbReference type="ARBA" id="ARBA00022892"/>
    </source>
</evidence>
<feature type="domain" description="Tyrosine-protein phosphatase" evidence="15">
    <location>
        <begin position="6"/>
        <end position="150"/>
    </location>
</feature>
<keyword evidence="8" id="KW-0333">Golgi apparatus</keyword>
<dbReference type="OrthoDB" id="2011769at2759"/>
<evidence type="ECO:0000256" key="14">
    <source>
        <dbReference type="PIRSR" id="PIRSR606689-2"/>
    </source>
</evidence>
<evidence type="ECO:0000256" key="10">
    <source>
        <dbReference type="ARBA" id="ARBA00023288"/>
    </source>
</evidence>
<evidence type="ECO:0000259" key="15">
    <source>
        <dbReference type="PROSITE" id="PS50054"/>
    </source>
</evidence>
<dbReference type="GO" id="GO:0005794">
    <property type="term" value="C:Golgi apparatus"/>
    <property type="evidence" value="ECO:0007669"/>
    <property type="project" value="UniProtKB-SubCell"/>
</dbReference>
<dbReference type="SMART" id="SM00175">
    <property type="entry name" value="RAB"/>
    <property type="match status" value="1"/>
</dbReference>
<dbReference type="InterPro" id="IPR027417">
    <property type="entry name" value="P-loop_NTPase"/>
</dbReference>
<dbReference type="PROSITE" id="PS50054">
    <property type="entry name" value="TYR_PHOSPHATASE_DUAL"/>
    <property type="match status" value="1"/>
</dbReference>
<dbReference type="InterPro" id="IPR005225">
    <property type="entry name" value="Small_GTP-bd"/>
</dbReference>
<keyword evidence="18" id="KW-1185">Reference proteome</keyword>
<name>A0A8H5LNT9_9AGAR</name>
<dbReference type="GO" id="GO:0003924">
    <property type="term" value="F:GTPase activity"/>
    <property type="evidence" value="ECO:0007669"/>
    <property type="project" value="InterPro"/>
</dbReference>
<proteinExistence type="inferred from homology"/>
<comment type="similarity">
    <text evidence="2">Belongs to the small GTPase superfamily. Arf family.</text>
</comment>
<dbReference type="Pfam" id="PF00782">
    <property type="entry name" value="DSPc"/>
    <property type="match status" value="1"/>
</dbReference>
<keyword evidence="4" id="KW-0519">Myristate</keyword>
<protein>
    <recommendedName>
        <fullName evidence="12">ADP-ribosylation factor</fullName>
    </recommendedName>
</protein>
<keyword evidence="14" id="KW-0479">Metal-binding</keyword>
<dbReference type="PANTHER" id="PTHR11711">
    <property type="entry name" value="ADP RIBOSYLATION FACTOR-RELATED"/>
    <property type="match status" value="1"/>
</dbReference>
<dbReference type="NCBIfam" id="TIGR00231">
    <property type="entry name" value="small_GTP"/>
    <property type="match status" value="1"/>
</dbReference>
<dbReference type="GO" id="GO:0016192">
    <property type="term" value="P:vesicle-mediated transport"/>
    <property type="evidence" value="ECO:0007669"/>
    <property type="project" value="UniProtKB-KW"/>
</dbReference>
<dbReference type="InterPro" id="IPR000387">
    <property type="entry name" value="Tyr_Pase_dom"/>
</dbReference>
<comment type="caution">
    <text evidence="17">The sequence shown here is derived from an EMBL/GenBank/DDBJ whole genome shotgun (WGS) entry which is preliminary data.</text>
</comment>
<dbReference type="InterPro" id="IPR045872">
    <property type="entry name" value="Arf1-5-like"/>
</dbReference>
<keyword evidence="14" id="KW-0460">Magnesium</keyword>
<gene>
    <name evidence="17" type="ORF">D9756_000397</name>
</gene>
<dbReference type="Gene3D" id="3.40.50.300">
    <property type="entry name" value="P-loop containing nucleotide triphosphate hydrolases"/>
    <property type="match status" value="1"/>
</dbReference>
<keyword evidence="5 13" id="KW-0547">Nucleotide-binding</keyword>
<evidence type="ECO:0000256" key="4">
    <source>
        <dbReference type="ARBA" id="ARBA00022707"/>
    </source>
</evidence>
<dbReference type="SUPFAM" id="SSF52799">
    <property type="entry name" value="(Phosphotyrosine protein) phosphatases II"/>
    <property type="match status" value="1"/>
</dbReference>
<evidence type="ECO:0000256" key="8">
    <source>
        <dbReference type="ARBA" id="ARBA00023034"/>
    </source>
</evidence>
<dbReference type="PROSITE" id="PS51417">
    <property type="entry name" value="ARF"/>
    <property type="match status" value="1"/>
</dbReference>
<feature type="binding site" evidence="14">
    <location>
        <position position="245"/>
    </location>
    <ligand>
        <name>Mg(2+)</name>
        <dbReference type="ChEBI" id="CHEBI:18420"/>
    </ligand>
</feature>
<keyword evidence="3" id="KW-0813">Transport</keyword>
<dbReference type="CDD" id="cd04150">
    <property type="entry name" value="Arf1_5_like"/>
    <property type="match status" value="1"/>
</dbReference>
<dbReference type="InterPro" id="IPR029021">
    <property type="entry name" value="Prot-tyrosine_phosphatase-like"/>
</dbReference>
<dbReference type="Gene3D" id="3.90.190.10">
    <property type="entry name" value="Protein tyrosine phosphatase superfamily"/>
    <property type="match status" value="1"/>
</dbReference>
<keyword evidence="7" id="KW-0653">Protein transport</keyword>
<dbReference type="AlphaFoldDB" id="A0A8H5LNT9"/>
<dbReference type="SMART" id="SM00178">
    <property type="entry name" value="SAR"/>
    <property type="match status" value="1"/>
</dbReference>
<dbReference type="SMART" id="SM00195">
    <property type="entry name" value="DSPc"/>
    <property type="match status" value="1"/>
</dbReference>
<evidence type="ECO:0000256" key="3">
    <source>
        <dbReference type="ARBA" id="ARBA00022448"/>
    </source>
</evidence>
<sequence>MGQMKNVEAIIQNKLYLGNLVAARSTRTLTERRITHILSVCNEAIPAEVPESGISHKRITIEDVGYADLLIHLPIACQFIHQALTSGGTVLVHSVNGISRSAAVVIAYFMWSRRLGVTDATEIVRRARDSIWINPGFHEQLVLFQVCQYNPHPGEGVMLSEYTTRNTWSLFQTRTALPYSSFFSTFLHRLPSTLLENMGLSISKLLSGLFGKKEMRILMVGLDAAGKTTILYKLKLGEIVTTIPTIGFNVETVEYKNISFTVWDVGGQDKIRPLWRHYFQNTQGIIFVVDSNDRERVSEAREELQRMLNEDELRDALLLVFANKQDLPNAMNAAEITDKLGLHGLRQRTWYIQAACATSGDGLYEGLEWLSANIKRRV</sequence>
<dbReference type="PROSITE" id="PS50056">
    <property type="entry name" value="TYR_PHOSPHATASE_2"/>
    <property type="match status" value="1"/>
</dbReference>
<dbReference type="InterPro" id="IPR020422">
    <property type="entry name" value="TYR_PHOSPHATASE_DUAL_dom"/>
</dbReference>
<dbReference type="SMART" id="SM00177">
    <property type="entry name" value="ARF"/>
    <property type="match status" value="1"/>
</dbReference>
<dbReference type="EMBL" id="JAACJO010000001">
    <property type="protein sequence ID" value="KAF5363968.1"/>
    <property type="molecule type" value="Genomic_DNA"/>
</dbReference>
<comment type="function">
    <text evidence="11">GTP-binding protein involved in protein trafficking; may modulate vesicle budding and uncoating within the Golgi apparatus.</text>
</comment>
<dbReference type="InterPro" id="IPR024156">
    <property type="entry name" value="Small_GTPase_ARF"/>
</dbReference>
<dbReference type="InterPro" id="IPR006689">
    <property type="entry name" value="Small_GTPase_ARF/SAR"/>
</dbReference>
<evidence type="ECO:0000256" key="1">
    <source>
        <dbReference type="ARBA" id="ARBA00004555"/>
    </source>
</evidence>
<organism evidence="17 18">
    <name type="scientific">Leucocoprinus leucothites</name>
    <dbReference type="NCBI Taxonomy" id="201217"/>
    <lineage>
        <taxon>Eukaryota</taxon>
        <taxon>Fungi</taxon>
        <taxon>Dikarya</taxon>
        <taxon>Basidiomycota</taxon>
        <taxon>Agaricomycotina</taxon>
        <taxon>Agaricomycetes</taxon>
        <taxon>Agaricomycetidae</taxon>
        <taxon>Agaricales</taxon>
        <taxon>Agaricineae</taxon>
        <taxon>Agaricaceae</taxon>
        <taxon>Leucocoprinus</taxon>
    </lineage>
</organism>
<dbReference type="SUPFAM" id="SSF52540">
    <property type="entry name" value="P-loop containing nucleoside triphosphate hydrolases"/>
    <property type="match status" value="1"/>
</dbReference>
<evidence type="ECO:0000256" key="9">
    <source>
        <dbReference type="ARBA" id="ARBA00023134"/>
    </source>
</evidence>
<dbReference type="GO" id="GO:0046872">
    <property type="term" value="F:metal ion binding"/>
    <property type="evidence" value="ECO:0007669"/>
    <property type="project" value="UniProtKB-KW"/>
</dbReference>
<dbReference type="Pfam" id="PF00025">
    <property type="entry name" value="Arf"/>
    <property type="match status" value="1"/>
</dbReference>
<feature type="binding site" evidence="13">
    <location>
        <begin position="323"/>
        <end position="326"/>
    </location>
    <ligand>
        <name>GTP</name>
        <dbReference type="ChEBI" id="CHEBI:37565"/>
    </ligand>
</feature>
<evidence type="ECO:0000256" key="12">
    <source>
        <dbReference type="ARBA" id="ARBA00070396"/>
    </source>
</evidence>
<dbReference type="GO" id="GO:0005525">
    <property type="term" value="F:GTP binding"/>
    <property type="evidence" value="ECO:0007669"/>
    <property type="project" value="UniProtKB-KW"/>
</dbReference>